<accession>A0A518GBU0</accession>
<proteinExistence type="predicted"/>
<dbReference type="EMBL" id="CP036298">
    <property type="protein sequence ID" value="QDV25990.1"/>
    <property type="molecule type" value="Genomic_DNA"/>
</dbReference>
<dbReference type="Proteomes" id="UP000318017">
    <property type="component" value="Chromosome"/>
</dbReference>
<evidence type="ECO:0000313" key="1">
    <source>
        <dbReference type="EMBL" id="QDV25990.1"/>
    </source>
</evidence>
<dbReference type="KEGG" id="ahel:Q31a_43600"/>
<name>A0A518GBU0_9BACT</name>
<reference evidence="1 2" key="1">
    <citation type="submission" date="2019-02" db="EMBL/GenBank/DDBJ databases">
        <title>Deep-cultivation of Planctomycetes and their phenomic and genomic characterization uncovers novel biology.</title>
        <authorList>
            <person name="Wiegand S."/>
            <person name="Jogler M."/>
            <person name="Boedeker C."/>
            <person name="Pinto D."/>
            <person name="Vollmers J."/>
            <person name="Rivas-Marin E."/>
            <person name="Kohn T."/>
            <person name="Peeters S.H."/>
            <person name="Heuer A."/>
            <person name="Rast P."/>
            <person name="Oberbeckmann S."/>
            <person name="Bunk B."/>
            <person name="Jeske O."/>
            <person name="Meyerdierks A."/>
            <person name="Storesund J.E."/>
            <person name="Kallscheuer N."/>
            <person name="Luecker S."/>
            <person name="Lage O.M."/>
            <person name="Pohl T."/>
            <person name="Merkel B.J."/>
            <person name="Hornburger P."/>
            <person name="Mueller R.-W."/>
            <person name="Bruemmer F."/>
            <person name="Labrenz M."/>
            <person name="Spormann A.M."/>
            <person name="Op den Camp H."/>
            <person name="Overmann J."/>
            <person name="Amann R."/>
            <person name="Jetten M.S.M."/>
            <person name="Mascher T."/>
            <person name="Medema M.H."/>
            <person name="Devos D.P."/>
            <person name="Kaster A.-K."/>
            <person name="Ovreas L."/>
            <person name="Rohde M."/>
            <person name="Galperin M.Y."/>
            <person name="Jogler C."/>
        </authorList>
    </citation>
    <scope>NUCLEOTIDE SEQUENCE [LARGE SCALE GENOMIC DNA]</scope>
    <source>
        <strain evidence="1 2">Q31a</strain>
    </source>
</reference>
<dbReference type="AlphaFoldDB" id="A0A518GBU0"/>
<gene>
    <name evidence="1" type="ORF">Q31a_43600</name>
</gene>
<sequence length="168" mass="18111">MLLLHSLPGPTMKRSDTIVQLSEALKFFMFRIAIISLITLRVVLCPLFCGGCAESVHGCEVNEGVHSACCDSNCGPCGSDERPAPSPCDCPEDSPVLPCDSGCVSHAAPELIERILGDDFGLTFCLGPDFFAQVDSLGNFSFPDVERSHRFDLESGQTIRLVFASLLL</sequence>
<organism evidence="1 2">
    <name type="scientific">Aureliella helgolandensis</name>
    <dbReference type="NCBI Taxonomy" id="2527968"/>
    <lineage>
        <taxon>Bacteria</taxon>
        <taxon>Pseudomonadati</taxon>
        <taxon>Planctomycetota</taxon>
        <taxon>Planctomycetia</taxon>
        <taxon>Pirellulales</taxon>
        <taxon>Pirellulaceae</taxon>
        <taxon>Aureliella</taxon>
    </lineage>
</organism>
<evidence type="ECO:0000313" key="2">
    <source>
        <dbReference type="Proteomes" id="UP000318017"/>
    </source>
</evidence>
<keyword evidence="2" id="KW-1185">Reference proteome</keyword>
<protein>
    <submittedName>
        <fullName evidence="1">Uncharacterized protein</fullName>
    </submittedName>
</protein>